<feature type="domain" description="Luciferase-like" evidence="5">
    <location>
        <begin position="10"/>
        <end position="286"/>
    </location>
</feature>
<keyword evidence="3" id="KW-0560">Oxidoreductase</keyword>
<keyword evidence="4" id="KW-0503">Monooxygenase</keyword>
<dbReference type="Proteomes" id="UP000199360">
    <property type="component" value="Unassembled WGS sequence"/>
</dbReference>
<evidence type="ECO:0000256" key="2">
    <source>
        <dbReference type="ARBA" id="ARBA00022643"/>
    </source>
</evidence>
<name>A0A1C5HFI6_9ACTN</name>
<dbReference type="EMBL" id="FMDM01000003">
    <property type="protein sequence ID" value="SCG44776.1"/>
    <property type="molecule type" value="Genomic_DNA"/>
</dbReference>
<evidence type="ECO:0000313" key="7">
    <source>
        <dbReference type="Proteomes" id="UP000199360"/>
    </source>
</evidence>
<sequence>MLGVMELRIFTEPQQGASYDQLLAVARRAEETGFAAFFRSDHYLKMGSVSGDPGPTDAWTTLAGLARDTTRIRLGTLMSAATFRLPGPLAITVAQVDQMSGGRVELGIGTGWYAEEHAAYGIPFPPLGERFDRLEEQLAVITGLWSTPAGATFDFPGKHYPVSDSPALPKPVQRPHPPILLGGMGPKRTPRLAARYADEFNLPFASVDDTTAQFRRVRDACAEIGRDPSTMTWSNALVLCCGRDDAEVARRAAAIGREPAELRANGAAGTPAEVVETLGRYAEAGAGRVYLQVLDLADLDHLELVAAEVMPRL</sequence>
<dbReference type="InterPro" id="IPR050172">
    <property type="entry name" value="SsuD_RutA_monooxygenase"/>
</dbReference>
<dbReference type="GO" id="GO:0008726">
    <property type="term" value="F:alkanesulfonate monooxygenase activity"/>
    <property type="evidence" value="ECO:0007669"/>
    <property type="project" value="TreeGrafter"/>
</dbReference>
<reference evidence="7" key="1">
    <citation type="submission" date="2016-06" db="EMBL/GenBank/DDBJ databases">
        <authorList>
            <person name="Varghese N."/>
            <person name="Submissions Spin"/>
        </authorList>
    </citation>
    <scope>NUCLEOTIDE SEQUENCE [LARGE SCALE GENOMIC DNA]</scope>
    <source>
        <strain evidence="7">DSM 45647</strain>
    </source>
</reference>
<dbReference type="Gene3D" id="3.20.20.30">
    <property type="entry name" value="Luciferase-like domain"/>
    <property type="match status" value="1"/>
</dbReference>
<proteinExistence type="predicted"/>
<evidence type="ECO:0000313" key="6">
    <source>
        <dbReference type="EMBL" id="SCG44776.1"/>
    </source>
</evidence>
<dbReference type="InterPro" id="IPR036661">
    <property type="entry name" value="Luciferase-like_sf"/>
</dbReference>
<dbReference type="PANTHER" id="PTHR42847">
    <property type="entry name" value="ALKANESULFONATE MONOOXYGENASE"/>
    <property type="match status" value="1"/>
</dbReference>
<dbReference type="InterPro" id="IPR011251">
    <property type="entry name" value="Luciferase-like_dom"/>
</dbReference>
<keyword evidence="1" id="KW-0285">Flavoprotein</keyword>
<dbReference type="InterPro" id="IPR019952">
    <property type="entry name" value="F420_OxRdatse_Rv1855c_pred"/>
</dbReference>
<protein>
    <submittedName>
        <fullName evidence="6">Probable F420-dependent oxidoreductase, Rv1855c family</fullName>
    </submittedName>
</protein>
<dbReference type="Pfam" id="PF00296">
    <property type="entry name" value="Bac_luciferase"/>
    <property type="match status" value="1"/>
</dbReference>
<keyword evidence="7" id="KW-1185">Reference proteome</keyword>
<dbReference type="SUPFAM" id="SSF51679">
    <property type="entry name" value="Bacterial luciferase-like"/>
    <property type="match status" value="1"/>
</dbReference>
<dbReference type="STRING" id="745366.GA0070213_10350"/>
<organism evidence="6 7">
    <name type="scientific">Micromonospora humi</name>
    <dbReference type="NCBI Taxonomy" id="745366"/>
    <lineage>
        <taxon>Bacteria</taxon>
        <taxon>Bacillati</taxon>
        <taxon>Actinomycetota</taxon>
        <taxon>Actinomycetes</taxon>
        <taxon>Micromonosporales</taxon>
        <taxon>Micromonosporaceae</taxon>
        <taxon>Micromonospora</taxon>
    </lineage>
</organism>
<keyword evidence="2" id="KW-0288">FMN</keyword>
<gene>
    <name evidence="6" type="ORF">GA0070213_10350</name>
</gene>
<dbReference type="PANTHER" id="PTHR42847:SF4">
    <property type="entry name" value="ALKANESULFONATE MONOOXYGENASE-RELATED"/>
    <property type="match status" value="1"/>
</dbReference>
<evidence type="ECO:0000256" key="3">
    <source>
        <dbReference type="ARBA" id="ARBA00023002"/>
    </source>
</evidence>
<evidence type="ECO:0000259" key="5">
    <source>
        <dbReference type="Pfam" id="PF00296"/>
    </source>
</evidence>
<evidence type="ECO:0000256" key="4">
    <source>
        <dbReference type="ARBA" id="ARBA00023033"/>
    </source>
</evidence>
<dbReference type="GO" id="GO:0046306">
    <property type="term" value="P:alkanesulfonate catabolic process"/>
    <property type="evidence" value="ECO:0007669"/>
    <property type="project" value="TreeGrafter"/>
</dbReference>
<accession>A0A1C5HFI6</accession>
<evidence type="ECO:0000256" key="1">
    <source>
        <dbReference type="ARBA" id="ARBA00022630"/>
    </source>
</evidence>
<dbReference type="AlphaFoldDB" id="A0A1C5HFI6"/>
<dbReference type="NCBIfam" id="TIGR03560">
    <property type="entry name" value="F420_Rv1855c"/>
    <property type="match status" value="1"/>
</dbReference>